<dbReference type="KEGG" id="dwi:6641122"/>
<dbReference type="OrthoDB" id="7994888at2759"/>
<proteinExistence type="predicted"/>
<dbReference type="GO" id="GO:0007379">
    <property type="term" value="P:segment specification"/>
    <property type="evidence" value="ECO:0007669"/>
    <property type="project" value="EnsemblMetazoa"/>
</dbReference>
<reference evidence="2 3" key="1">
    <citation type="journal article" date="2007" name="Nature">
        <title>Evolution of genes and genomes on the Drosophila phylogeny.</title>
        <authorList>
            <consortium name="Drosophila 12 Genomes Consortium"/>
            <person name="Clark A.G."/>
            <person name="Eisen M.B."/>
            <person name="Smith D.R."/>
            <person name="Bergman C.M."/>
            <person name="Oliver B."/>
            <person name="Markow T.A."/>
            <person name="Kaufman T.C."/>
            <person name="Kellis M."/>
            <person name="Gelbart W."/>
            <person name="Iyer V.N."/>
            <person name="Pollard D.A."/>
            <person name="Sackton T.B."/>
            <person name="Larracuente A.M."/>
            <person name="Singh N.D."/>
            <person name="Abad J.P."/>
            <person name="Abt D.N."/>
            <person name="Adryan B."/>
            <person name="Aguade M."/>
            <person name="Akashi H."/>
            <person name="Anderson W.W."/>
            <person name="Aquadro C.F."/>
            <person name="Ardell D.H."/>
            <person name="Arguello R."/>
            <person name="Artieri C.G."/>
            <person name="Barbash D.A."/>
            <person name="Barker D."/>
            <person name="Barsanti P."/>
            <person name="Batterham P."/>
            <person name="Batzoglou S."/>
            <person name="Begun D."/>
            <person name="Bhutkar A."/>
            <person name="Blanco E."/>
            <person name="Bosak S.A."/>
            <person name="Bradley R.K."/>
            <person name="Brand A.D."/>
            <person name="Brent M.R."/>
            <person name="Brooks A.N."/>
            <person name="Brown R.H."/>
            <person name="Butlin R.K."/>
            <person name="Caggese C."/>
            <person name="Calvi B.R."/>
            <person name="Bernardo de Carvalho A."/>
            <person name="Caspi A."/>
            <person name="Castrezana S."/>
            <person name="Celniker S.E."/>
            <person name="Chang J.L."/>
            <person name="Chapple C."/>
            <person name="Chatterji S."/>
            <person name="Chinwalla A."/>
            <person name="Civetta A."/>
            <person name="Clifton S.W."/>
            <person name="Comeron J.M."/>
            <person name="Costello J.C."/>
            <person name="Coyne J.A."/>
            <person name="Daub J."/>
            <person name="David R.G."/>
            <person name="Delcher A.L."/>
            <person name="Delehaunty K."/>
            <person name="Do C.B."/>
            <person name="Ebling H."/>
            <person name="Edwards K."/>
            <person name="Eickbush T."/>
            <person name="Evans J.D."/>
            <person name="Filipski A."/>
            <person name="Findeiss S."/>
            <person name="Freyhult E."/>
            <person name="Fulton L."/>
            <person name="Fulton R."/>
            <person name="Garcia A.C."/>
            <person name="Gardiner A."/>
            <person name="Garfield D.A."/>
            <person name="Garvin B.E."/>
            <person name="Gibson G."/>
            <person name="Gilbert D."/>
            <person name="Gnerre S."/>
            <person name="Godfrey J."/>
            <person name="Good R."/>
            <person name="Gotea V."/>
            <person name="Gravely B."/>
            <person name="Greenberg A.J."/>
            <person name="Griffiths-Jones S."/>
            <person name="Gross S."/>
            <person name="Guigo R."/>
            <person name="Gustafson E.A."/>
            <person name="Haerty W."/>
            <person name="Hahn M.W."/>
            <person name="Halligan D.L."/>
            <person name="Halpern A.L."/>
            <person name="Halter G.M."/>
            <person name="Han M.V."/>
            <person name="Heger A."/>
            <person name="Hillier L."/>
            <person name="Hinrichs A.S."/>
            <person name="Holmes I."/>
            <person name="Hoskins R.A."/>
            <person name="Hubisz M.J."/>
            <person name="Hultmark D."/>
            <person name="Huntley M.A."/>
            <person name="Jaffe D.B."/>
            <person name="Jagadeeshan S."/>
            <person name="Jeck W.R."/>
            <person name="Johnson J."/>
            <person name="Jones C.D."/>
            <person name="Jordan W.C."/>
            <person name="Karpen G.H."/>
            <person name="Kataoka E."/>
            <person name="Keightley P.D."/>
            <person name="Kheradpour P."/>
            <person name="Kirkness E.F."/>
            <person name="Koerich L.B."/>
            <person name="Kristiansen K."/>
            <person name="Kudrna D."/>
            <person name="Kulathinal R.J."/>
            <person name="Kumar S."/>
            <person name="Kwok R."/>
            <person name="Lander E."/>
            <person name="Langley C.H."/>
            <person name="Lapoint R."/>
            <person name="Lazzaro B.P."/>
            <person name="Lee S.J."/>
            <person name="Levesque L."/>
            <person name="Li R."/>
            <person name="Lin C.F."/>
            <person name="Lin M.F."/>
            <person name="Lindblad-Toh K."/>
            <person name="Llopart A."/>
            <person name="Long M."/>
            <person name="Low L."/>
            <person name="Lozovsky E."/>
            <person name="Lu J."/>
            <person name="Luo M."/>
            <person name="Machado C.A."/>
            <person name="Makalowski W."/>
            <person name="Marzo M."/>
            <person name="Matsuda M."/>
            <person name="Matzkin L."/>
            <person name="McAllister B."/>
            <person name="McBride C.S."/>
            <person name="McKernan B."/>
            <person name="McKernan K."/>
            <person name="Mendez-Lago M."/>
            <person name="Minx P."/>
            <person name="Mollenhauer M.U."/>
            <person name="Montooth K."/>
            <person name="Mount S.M."/>
            <person name="Mu X."/>
            <person name="Myers E."/>
            <person name="Negre B."/>
            <person name="Newfeld S."/>
            <person name="Nielsen R."/>
            <person name="Noor M.A."/>
            <person name="O'Grady P."/>
            <person name="Pachter L."/>
            <person name="Papaceit M."/>
            <person name="Parisi M.J."/>
            <person name="Parisi M."/>
            <person name="Parts L."/>
            <person name="Pedersen J.S."/>
            <person name="Pesole G."/>
            <person name="Phillippy A.M."/>
            <person name="Ponting C.P."/>
            <person name="Pop M."/>
            <person name="Porcelli D."/>
            <person name="Powell J.R."/>
            <person name="Prohaska S."/>
            <person name="Pruitt K."/>
            <person name="Puig M."/>
            <person name="Quesneville H."/>
            <person name="Ram K.R."/>
            <person name="Rand D."/>
            <person name="Rasmussen M.D."/>
            <person name="Reed L.K."/>
            <person name="Reenan R."/>
            <person name="Reily A."/>
            <person name="Remington K.A."/>
            <person name="Rieger T.T."/>
            <person name="Ritchie M.G."/>
            <person name="Robin C."/>
            <person name="Rogers Y.H."/>
            <person name="Rohde C."/>
            <person name="Rozas J."/>
            <person name="Rubenfield M.J."/>
            <person name="Ruiz A."/>
            <person name="Russo S."/>
            <person name="Salzberg S.L."/>
            <person name="Sanchez-Gracia A."/>
            <person name="Saranga D.J."/>
            <person name="Sato H."/>
            <person name="Schaeffer S.W."/>
            <person name="Schatz M.C."/>
            <person name="Schlenke T."/>
            <person name="Schwartz R."/>
            <person name="Segarra C."/>
            <person name="Singh R.S."/>
            <person name="Sirot L."/>
            <person name="Sirota M."/>
            <person name="Sisneros N.B."/>
            <person name="Smith C.D."/>
            <person name="Smith T.F."/>
            <person name="Spieth J."/>
            <person name="Stage D.E."/>
            <person name="Stark A."/>
            <person name="Stephan W."/>
            <person name="Strausberg R.L."/>
            <person name="Strempel S."/>
            <person name="Sturgill D."/>
            <person name="Sutton G."/>
            <person name="Sutton G.G."/>
            <person name="Tao W."/>
            <person name="Teichmann S."/>
            <person name="Tobari Y.N."/>
            <person name="Tomimura Y."/>
            <person name="Tsolas J.M."/>
            <person name="Valente V.L."/>
            <person name="Venter E."/>
            <person name="Venter J.C."/>
            <person name="Vicario S."/>
            <person name="Vieira F.G."/>
            <person name="Vilella A.J."/>
            <person name="Villasante A."/>
            <person name="Walenz B."/>
            <person name="Wang J."/>
            <person name="Wasserman M."/>
            <person name="Watts T."/>
            <person name="Wilson D."/>
            <person name="Wilson R.K."/>
            <person name="Wing R.A."/>
            <person name="Wolfner M.F."/>
            <person name="Wong A."/>
            <person name="Wong G.K."/>
            <person name="Wu C.I."/>
            <person name="Wu G."/>
            <person name="Yamamoto D."/>
            <person name="Yang H.P."/>
            <person name="Yang S.P."/>
            <person name="Yorke J.A."/>
            <person name="Yoshida K."/>
            <person name="Zdobnov E."/>
            <person name="Zhang P."/>
            <person name="Zhang Y."/>
            <person name="Zimin A.V."/>
            <person name="Baldwin J."/>
            <person name="Abdouelleil A."/>
            <person name="Abdulkadir J."/>
            <person name="Abebe A."/>
            <person name="Abera B."/>
            <person name="Abreu J."/>
            <person name="Acer S.C."/>
            <person name="Aftuck L."/>
            <person name="Alexander A."/>
            <person name="An P."/>
            <person name="Anderson E."/>
            <person name="Anderson S."/>
            <person name="Arachi H."/>
            <person name="Azer M."/>
            <person name="Bachantsang P."/>
            <person name="Barry A."/>
            <person name="Bayul T."/>
            <person name="Berlin A."/>
            <person name="Bessette D."/>
            <person name="Bloom T."/>
            <person name="Blye J."/>
            <person name="Boguslavskiy L."/>
            <person name="Bonnet C."/>
            <person name="Boukhgalter B."/>
            <person name="Bourzgui I."/>
            <person name="Brown A."/>
            <person name="Cahill P."/>
            <person name="Channer S."/>
            <person name="Cheshatsang Y."/>
            <person name="Chuda L."/>
            <person name="Citroen M."/>
            <person name="Collymore A."/>
            <person name="Cooke P."/>
            <person name="Costello M."/>
            <person name="D'Aco K."/>
            <person name="Daza R."/>
            <person name="De Haan G."/>
            <person name="DeGray S."/>
            <person name="DeMaso C."/>
            <person name="Dhargay N."/>
            <person name="Dooley K."/>
            <person name="Dooley E."/>
            <person name="Doricent M."/>
            <person name="Dorje P."/>
            <person name="Dorjee K."/>
            <person name="Dupes A."/>
            <person name="Elong R."/>
            <person name="Falk J."/>
            <person name="Farina A."/>
            <person name="Faro S."/>
            <person name="Ferguson D."/>
            <person name="Fisher S."/>
            <person name="Foley C.D."/>
            <person name="Franke A."/>
            <person name="Friedrich D."/>
            <person name="Gadbois L."/>
            <person name="Gearin G."/>
            <person name="Gearin C.R."/>
            <person name="Giannoukos G."/>
            <person name="Goode T."/>
            <person name="Graham J."/>
            <person name="Grandbois E."/>
            <person name="Grewal S."/>
            <person name="Gyaltsen K."/>
            <person name="Hafez N."/>
            <person name="Hagos B."/>
            <person name="Hall J."/>
            <person name="Henson C."/>
            <person name="Hollinger A."/>
            <person name="Honan T."/>
            <person name="Huard M.D."/>
            <person name="Hughes L."/>
            <person name="Hurhula B."/>
            <person name="Husby M.E."/>
            <person name="Kamat A."/>
            <person name="Kanga B."/>
            <person name="Kashin S."/>
            <person name="Khazanovich D."/>
            <person name="Kisner P."/>
            <person name="Lance K."/>
            <person name="Lara M."/>
            <person name="Lee W."/>
            <person name="Lennon N."/>
            <person name="Letendre F."/>
            <person name="LeVine R."/>
            <person name="Lipovsky A."/>
            <person name="Liu X."/>
            <person name="Liu J."/>
            <person name="Liu S."/>
            <person name="Lokyitsang T."/>
            <person name="Lokyitsang Y."/>
            <person name="Lubonja R."/>
            <person name="Lui A."/>
            <person name="MacDonald P."/>
            <person name="Magnisalis V."/>
            <person name="Maru K."/>
            <person name="Matthews C."/>
            <person name="McCusker W."/>
            <person name="McDonough S."/>
            <person name="Mehta T."/>
            <person name="Meldrim J."/>
            <person name="Meneus L."/>
            <person name="Mihai O."/>
            <person name="Mihalev A."/>
            <person name="Mihova T."/>
            <person name="Mittelman R."/>
            <person name="Mlenga V."/>
            <person name="Montmayeur A."/>
            <person name="Mulrain L."/>
            <person name="Navidi A."/>
            <person name="Naylor J."/>
            <person name="Negash T."/>
            <person name="Nguyen T."/>
            <person name="Nguyen N."/>
            <person name="Nicol R."/>
            <person name="Norbu C."/>
            <person name="Norbu N."/>
            <person name="Novod N."/>
            <person name="O'Neill B."/>
            <person name="Osman S."/>
            <person name="Markiewicz E."/>
            <person name="Oyono O.L."/>
            <person name="Patti C."/>
            <person name="Phunkhang P."/>
            <person name="Pierre F."/>
            <person name="Priest M."/>
            <person name="Raghuraman S."/>
            <person name="Rege F."/>
            <person name="Reyes R."/>
            <person name="Rise C."/>
            <person name="Rogov P."/>
            <person name="Ross K."/>
            <person name="Ryan E."/>
            <person name="Settipalli S."/>
            <person name="Shea T."/>
            <person name="Sherpa N."/>
            <person name="Shi L."/>
            <person name="Shih D."/>
            <person name="Sparrow T."/>
            <person name="Spaulding J."/>
            <person name="Stalker J."/>
            <person name="Stange-Thomann N."/>
            <person name="Stavropoulos S."/>
            <person name="Stone C."/>
            <person name="Strader C."/>
            <person name="Tesfaye S."/>
            <person name="Thomson T."/>
            <person name="Thoulutsang Y."/>
            <person name="Thoulutsang D."/>
            <person name="Topham K."/>
            <person name="Topping I."/>
            <person name="Tsamla T."/>
            <person name="Vassiliev H."/>
            <person name="Vo A."/>
            <person name="Wangchuk T."/>
            <person name="Wangdi T."/>
            <person name="Weiand M."/>
            <person name="Wilkinson J."/>
            <person name="Wilson A."/>
            <person name="Yadav S."/>
            <person name="Young G."/>
            <person name="Yu Q."/>
            <person name="Zembek L."/>
            <person name="Zhong D."/>
            <person name="Zimmer A."/>
            <person name="Zwirko Z."/>
            <person name="Jaffe D.B."/>
            <person name="Alvarez P."/>
            <person name="Brockman W."/>
            <person name="Butler J."/>
            <person name="Chin C."/>
            <person name="Gnerre S."/>
            <person name="Grabherr M."/>
            <person name="Kleber M."/>
            <person name="Mauceli E."/>
            <person name="MacCallum I."/>
        </authorList>
    </citation>
    <scope>NUCLEOTIDE SEQUENCE [LARGE SCALE GENOMIC DNA]</scope>
    <source>
        <strain evidence="3">Tucson 14030-0811.24</strain>
    </source>
</reference>
<feature type="region of interest" description="Disordered" evidence="1">
    <location>
        <begin position="117"/>
        <end position="144"/>
    </location>
</feature>
<dbReference type="GO" id="GO:0038001">
    <property type="term" value="P:paracrine signaling"/>
    <property type="evidence" value="ECO:0007669"/>
    <property type="project" value="EnsemblMetazoa"/>
</dbReference>
<name>B4MSM8_DROWI</name>
<dbReference type="SMR" id="B4MSM8"/>
<dbReference type="GO" id="GO:0010884">
    <property type="term" value="P:positive regulation of lipid storage"/>
    <property type="evidence" value="ECO:0007669"/>
    <property type="project" value="EnsemblMetazoa"/>
</dbReference>
<evidence type="ECO:0000313" key="2">
    <source>
        <dbReference type="EMBL" id="EDW75117.1"/>
    </source>
</evidence>
<dbReference type="HOGENOM" id="CLU_734197_0_0_1"/>
<evidence type="ECO:0000256" key="1">
    <source>
        <dbReference type="SAM" id="MobiDB-lite"/>
    </source>
</evidence>
<accession>B4MSM8</accession>
<dbReference type="GO" id="GO:0005615">
    <property type="term" value="C:extracellular space"/>
    <property type="evidence" value="ECO:0007669"/>
    <property type="project" value="EnsemblMetazoa"/>
</dbReference>
<sequence>MALAALVMPLAQARHLHDQVALDYAYDEDSSSSSSSSSSAVDVGSRLPQWHADPFHGLAESFASEGSYDSSYDLSLSESSYEEITQAALRAARREFRRQRTRHARSNNLRWFTKSTETPEWENPCGGSYEKDAQSEQERDSSQQGRVIKKKYLIHLRNSTMREYQFVRDNAKLEYSRYHHRQHEYEFLPNMTRPTSEVKLKKWYRHMQTFVGGFAYLGRAEYKYRKGHQQNLGPITVELHELLVSARNMLCELETTINASYPNSNGAKLTQISRETMMDRLKFHTKPDGSQEASERDLRMSKDMYLQYLDNIWKSLRKALRKQQLKNSMERRHHHAAAAAASATGGASASVSALVNVNTDSAESGGGVSNLSGSSES</sequence>
<dbReference type="InterPro" id="IPR031901">
    <property type="entry name" value="Unpaired"/>
</dbReference>
<organism evidence="2 3">
    <name type="scientific">Drosophila willistoni</name>
    <name type="common">Fruit fly</name>
    <dbReference type="NCBI Taxonomy" id="7260"/>
    <lineage>
        <taxon>Eukaryota</taxon>
        <taxon>Metazoa</taxon>
        <taxon>Ecdysozoa</taxon>
        <taxon>Arthropoda</taxon>
        <taxon>Hexapoda</taxon>
        <taxon>Insecta</taxon>
        <taxon>Pterygota</taxon>
        <taxon>Neoptera</taxon>
        <taxon>Endopterygota</taxon>
        <taxon>Diptera</taxon>
        <taxon>Brachycera</taxon>
        <taxon>Muscomorpha</taxon>
        <taxon>Ephydroidea</taxon>
        <taxon>Drosophilidae</taxon>
        <taxon>Drosophila</taxon>
        <taxon>Sophophora</taxon>
    </lineage>
</organism>
<dbReference type="AlphaFoldDB" id="B4MSM8"/>
<dbReference type="GO" id="GO:0005125">
    <property type="term" value="F:cytokine activity"/>
    <property type="evidence" value="ECO:0007669"/>
    <property type="project" value="EnsemblMetazoa"/>
</dbReference>
<keyword evidence="3" id="KW-1185">Reference proteome</keyword>
<feature type="compositionally biased region" description="Basic and acidic residues" evidence="1">
    <location>
        <begin position="129"/>
        <end position="141"/>
    </location>
</feature>
<dbReference type="Proteomes" id="UP000007798">
    <property type="component" value="Unassembled WGS sequence"/>
</dbReference>
<dbReference type="Pfam" id="PF15972">
    <property type="entry name" value="Unpaired"/>
    <property type="match status" value="1"/>
</dbReference>
<feature type="compositionally biased region" description="Low complexity" evidence="1">
    <location>
        <begin position="337"/>
        <end position="346"/>
    </location>
</feature>
<dbReference type="InParanoid" id="B4MSM8"/>
<dbReference type="EMBL" id="CH963851">
    <property type="protein sequence ID" value="EDW75117.1"/>
    <property type="molecule type" value="Genomic_DNA"/>
</dbReference>
<dbReference type="FunCoup" id="B4MSM8">
    <property type="interactions" value="53"/>
</dbReference>
<feature type="region of interest" description="Disordered" evidence="1">
    <location>
        <begin position="324"/>
        <end position="346"/>
    </location>
</feature>
<dbReference type="OMA" id="RLNFHTP"/>
<dbReference type="GO" id="GO:0001700">
    <property type="term" value="P:embryonic development via the syncytial blastoderm"/>
    <property type="evidence" value="ECO:0007669"/>
    <property type="project" value="InterPro"/>
</dbReference>
<gene>
    <name evidence="2" type="primary">Dwil\GK19872</name>
    <name evidence="2" type="ORF">Dwil_GK19872</name>
</gene>
<protein>
    <submittedName>
        <fullName evidence="2">Uncharacterized protein</fullName>
    </submittedName>
</protein>
<dbReference type="GO" id="GO:0007259">
    <property type="term" value="P:cell surface receptor signaling pathway via JAK-STAT"/>
    <property type="evidence" value="ECO:0007669"/>
    <property type="project" value="EnsemblMetazoa"/>
</dbReference>
<dbReference type="GO" id="GO:0040018">
    <property type="term" value="P:positive regulation of multicellular organism growth"/>
    <property type="evidence" value="ECO:0007669"/>
    <property type="project" value="EnsemblMetazoa"/>
</dbReference>
<dbReference type="eggNOG" id="ENOG502TBR5">
    <property type="taxonomic scope" value="Eukaryota"/>
</dbReference>
<dbReference type="STRING" id="7260.B4MSM8"/>
<dbReference type="GO" id="GO:0042246">
    <property type="term" value="P:tissue regeneration"/>
    <property type="evidence" value="ECO:0007669"/>
    <property type="project" value="EnsemblMetazoa"/>
</dbReference>
<dbReference type="GO" id="GO:0035171">
    <property type="term" value="P:lamellocyte differentiation"/>
    <property type="evidence" value="ECO:0007669"/>
    <property type="project" value="EnsemblMetazoa"/>
</dbReference>
<dbReference type="PhylomeDB" id="B4MSM8"/>
<evidence type="ECO:0000313" key="3">
    <source>
        <dbReference type="Proteomes" id="UP000007798"/>
    </source>
</evidence>
<dbReference type="GO" id="GO:0060729">
    <property type="term" value="P:intestinal epithelial structure maintenance"/>
    <property type="evidence" value="ECO:0007669"/>
    <property type="project" value="EnsemblMetazoa"/>
</dbReference>